<feature type="region of interest" description="Disordered" evidence="1">
    <location>
        <begin position="642"/>
        <end position="671"/>
    </location>
</feature>
<feature type="compositionally biased region" description="Low complexity" evidence="1">
    <location>
        <begin position="822"/>
        <end position="845"/>
    </location>
</feature>
<feature type="region of interest" description="Disordered" evidence="1">
    <location>
        <begin position="771"/>
        <end position="790"/>
    </location>
</feature>
<feature type="compositionally biased region" description="Low complexity" evidence="1">
    <location>
        <begin position="866"/>
        <end position="876"/>
    </location>
</feature>
<keyword evidence="3" id="KW-1185">Reference proteome</keyword>
<dbReference type="AlphaFoldDB" id="W1PS32"/>
<feature type="compositionally biased region" description="Polar residues" evidence="1">
    <location>
        <begin position="312"/>
        <end position="327"/>
    </location>
</feature>
<dbReference type="PANTHER" id="PTHR34792:SF1">
    <property type="entry name" value="OS02G0121500 PROTEIN"/>
    <property type="match status" value="1"/>
</dbReference>
<feature type="compositionally biased region" description="Polar residues" evidence="1">
    <location>
        <begin position="718"/>
        <end position="732"/>
    </location>
</feature>
<reference evidence="3" key="1">
    <citation type="journal article" date="2013" name="Science">
        <title>The Amborella genome and the evolution of flowering plants.</title>
        <authorList>
            <consortium name="Amborella Genome Project"/>
        </authorList>
    </citation>
    <scope>NUCLEOTIDE SEQUENCE [LARGE SCALE GENOMIC DNA]</scope>
</reference>
<feature type="compositionally biased region" description="Basic and acidic residues" evidence="1">
    <location>
        <begin position="278"/>
        <end position="295"/>
    </location>
</feature>
<feature type="compositionally biased region" description="Basic residues" evidence="1">
    <location>
        <begin position="128"/>
        <end position="138"/>
    </location>
</feature>
<evidence type="ECO:0000256" key="1">
    <source>
        <dbReference type="SAM" id="MobiDB-lite"/>
    </source>
</evidence>
<dbReference type="OrthoDB" id="778649at2759"/>
<accession>W1PS32</accession>
<feature type="compositionally biased region" description="Basic and acidic residues" evidence="1">
    <location>
        <begin position="231"/>
        <end position="241"/>
    </location>
</feature>
<feature type="compositionally biased region" description="Basic and acidic residues" evidence="1">
    <location>
        <begin position="355"/>
        <end position="394"/>
    </location>
</feature>
<proteinExistence type="predicted"/>
<dbReference type="KEGG" id="atr:18441039"/>
<gene>
    <name evidence="2" type="ORF">AMTR_s00180p00027580</name>
</gene>
<feature type="region of interest" description="Disordered" evidence="1">
    <location>
        <begin position="859"/>
        <end position="881"/>
    </location>
</feature>
<feature type="region of interest" description="Disordered" evidence="1">
    <location>
        <begin position="532"/>
        <end position="552"/>
    </location>
</feature>
<dbReference type="InterPro" id="IPR040305">
    <property type="entry name" value="At1g75730-like"/>
</dbReference>
<feature type="compositionally biased region" description="Low complexity" evidence="1">
    <location>
        <begin position="651"/>
        <end position="671"/>
    </location>
</feature>
<feature type="region of interest" description="Disordered" evidence="1">
    <location>
        <begin position="54"/>
        <end position="102"/>
    </location>
</feature>
<feature type="compositionally biased region" description="Polar residues" evidence="1">
    <location>
        <begin position="151"/>
        <end position="164"/>
    </location>
</feature>
<dbReference type="PANTHER" id="PTHR34792">
    <property type="entry name" value="OS02G0121500 PROTEIN"/>
    <property type="match status" value="1"/>
</dbReference>
<dbReference type="Gramene" id="ERN12822">
    <property type="protein sequence ID" value="ERN12822"/>
    <property type="gene ID" value="AMTR_s00180p00027580"/>
</dbReference>
<feature type="region of interest" description="Disordered" evidence="1">
    <location>
        <begin position="215"/>
        <end position="428"/>
    </location>
</feature>
<name>W1PS32_AMBTC</name>
<feature type="compositionally biased region" description="Low complexity" evidence="1">
    <location>
        <begin position="733"/>
        <end position="754"/>
    </location>
</feature>
<dbReference type="EMBL" id="KI392602">
    <property type="protein sequence ID" value="ERN12822.1"/>
    <property type="molecule type" value="Genomic_DNA"/>
</dbReference>
<feature type="compositionally biased region" description="Polar residues" evidence="1">
    <location>
        <begin position="173"/>
        <end position="197"/>
    </location>
</feature>
<feature type="region of interest" description="Disordered" evidence="1">
    <location>
        <begin position="718"/>
        <end position="758"/>
    </location>
</feature>
<feature type="compositionally biased region" description="Low complexity" evidence="1">
    <location>
        <begin position="296"/>
        <end position="307"/>
    </location>
</feature>
<evidence type="ECO:0000313" key="2">
    <source>
        <dbReference type="EMBL" id="ERN12822.1"/>
    </source>
</evidence>
<organism evidence="2 3">
    <name type="scientific">Amborella trichopoda</name>
    <dbReference type="NCBI Taxonomy" id="13333"/>
    <lineage>
        <taxon>Eukaryota</taxon>
        <taxon>Viridiplantae</taxon>
        <taxon>Streptophyta</taxon>
        <taxon>Embryophyta</taxon>
        <taxon>Tracheophyta</taxon>
        <taxon>Spermatophyta</taxon>
        <taxon>Magnoliopsida</taxon>
        <taxon>Amborellales</taxon>
        <taxon>Amborellaceae</taxon>
        <taxon>Amborella</taxon>
    </lineage>
</organism>
<feature type="region of interest" description="Disordered" evidence="1">
    <location>
        <begin position="444"/>
        <end position="489"/>
    </location>
</feature>
<feature type="region of interest" description="Disordered" evidence="1">
    <location>
        <begin position="804"/>
        <end position="847"/>
    </location>
</feature>
<evidence type="ECO:0000313" key="3">
    <source>
        <dbReference type="Proteomes" id="UP000017836"/>
    </source>
</evidence>
<feature type="compositionally biased region" description="Polar residues" evidence="1">
    <location>
        <begin position="409"/>
        <end position="423"/>
    </location>
</feature>
<dbReference type="Proteomes" id="UP000017836">
    <property type="component" value="Unassembled WGS sequence"/>
</dbReference>
<dbReference type="HOGENOM" id="CLU_312937_0_0_1"/>
<feature type="region of interest" description="Disordered" evidence="1">
    <location>
        <begin position="118"/>
        <end position="201"/>
    </location>
</feature>
<protein>
    <submittedName>
        <fullName evidence="2">Uncharacterized protein</fullName>
    </submittedName>
</protein>
<sequence>MEKKGEAKRSRYTLAAARRSKASPAVKLVSVCNEGDGGRREIVLSKKRRWESQEDRVVVEYGGRGQREGDNNNSDGYETVGSEEEDDDLPPPTFGSSTSSATVAGYPWKIKLQGKAWEEANTMDRAPVPRKLRSAMNKRNRESVSPPLPTKEQNGTASLTSPTCNGGRKSSQKQKQGGSVKCSSSKIPKLSITTTKVSKAEEEVAETLYDLARMFAHRESSSPSPSPSAKPRPEPDLDSKSSHSGGLSVRDMNNAVKDMSNGAASPDPTMPPLPRHSLSTEEKKLPDQDALKEPTAKSSLSSTSKAPFTKEVSLTESHQETNNSHSAVSALDEGNKPCLVSDNSKVPYMENESEQLPHERMEKERGPGLDFSPTKEEKEELGIKDGPNHDEGKVQDQPQNSENTRDNQKPASASASEAPTGSGNKERSIDIWKLEGGATITAEPSVSLSSASKRSEPPLQPLIVPPAKLNQNPSAVTLPTEKPPLFSPQTRQSWKRCAAHVYISRLIDGYQKMENLSWAVTVGPMRVHLNQSKSFTQSKPPPLTRNNISEPSVQGNFLGEKSSSISNGSAQKKKSAAIEDLQPASIGVFGHGELPIFNGGTSQKHQQLQLQNMHSPSLAFSSSTLEPGSNVLVSASMFAGDQRAATNSSHTTTTTATAQQQQQQQQQQPQPQFLHSLVHHPTLPFFQNPHYSSHYSPHLAPHQMQPQFMEKFMESNTFYSTLGTPPQPQQQANNNSNSSTTSSSTTTTTTTNSTKKPHQHAQILFGFEGSHNQQQQMWPPPNSKWPNGVSSAVYQAFPPLQLSHHYHPSTAQQPQHLFSMESQPSKPKQLVQQQQKPSFSSSSSSTLMDLNCCPQSHFSVISTTSPNPNNPNLNNPRKNEPGFGSFLSPNSPHGYATTYQAISELGRAQGQAQIPFAHGLPPTLMVQSGGSHRQQPK</sequence>